<dbReference type="EMBL" id="FPJO01000007">
    <property type="protein sequence ID" value="SFX90877.1"/>
    <property type="molecule type" value="Genomic_DNA"/>
</dbReference>
<dbReference type="Pfam" id="PF04149">
    <property type="entry name" value="DUF397"/>
    <property type="match status" value="1"/>
</dbReference>
<dbReference type="RefSeq" id="WP_072485796.1">
    <property type="nucleotide sequence ID" value="NZ_CP108276.1"/>
</dbReference>
<gene>
    <name evidence="2" type="ORF">SAMN02787144_1007328</name>
</gene>
<evidence type="ECO:0000259" key="1">
    <source>
        <dbReference type="Pfam" id="PF04149"/>
    </source>
</evidence>
<protein>
    <recommendedName>
        <fullName evidence="1">DUF397 domain-containing protein</fullName>
    </recommendedName>
</protein>
<dbReference type="Proteomes" id="UP000181909">
    <property type="component" value="Unassembled WGS sequence"/>
</dbReference>
<name>A0A1K2AYS6_STRAR</name>
<evidence type="ECO:0000313" key="3">
    <source>
        <dbReference type="Proteomes" id="UP000181909"/>
    </source>
</evidence>
<reference evidence="2 3" key="1">
    <citation type="submission" date="2016-11" db="EMBL/GenBank/DDBJ databases">
        <authorList>
            <person name="Jaros S."/>
            <person name="Januszkiewicz K."/>
            <person name="Wedrychowicz H."/>
        </authorList>
    </citation>
    <scope>NUCLEOTIDE SEQUENCE [LARGE SCALE GENOMIC DNA]</scope>
    <source>
        <strain evidence="2 3">OK807</strain>
    </source>
</reference>
<accession>A0A1K2AYS6</accession>
<feature type="domain" description="DUF397" evidence="1">
    <location>
        <begin position="6"/>
        <end position="58"/>
    </location>
</feature>
<organism evidence="2 3">
    <name type="scientific">Streptomyces atratus</name>
    <dbReference type="NCBI Taxonomy" id="1893"/>
    <lineage>
        <taxon>Bacteria</taxon>
        <taxon>Bacillati</taxon>
        <taxon>Actinomycetota</taxon>
        <taxon>Actinomycetes</taxon>
        <taxon>Kitasatosporales</taxon>
        <taxon>Streptomycetaceae</taxon>
        <taxon>Streptomyces</taxon>
    </lineage>
</organism>
<dbReference type="AlphaFoldDB" id="A0A1K2AYS6"/>
<dbReference type="OrthoDB" id="4324620at2"/>
<dbReference type="STRING" id="1893.SAMN02787144_1007328"/>
<dbReference type="InterPro" id="IPR007278">
    <property type="entry name" value="DUF397"/>
</dbReference>
<proteinExistence type="predicted"/>
<sequence length="64" mass="6796">MPAYDHWQKSSHCAQGDSCVHVATDAAGGVKLTESSDPTGAILRTTPDAWAAFVRTLKESRAHG</sequence>
<evidence type="ECO:0000313" key="2">
    <source>
        <dbReference type="EMBL" id="SFX90877.1"/>
    </source>
</evidence>